<name>A0ABV3Z2D3_9PROT</name>
<comment type="caution">
    <text evidence="5">The sequence shown here is derived from an EMBL/GenBank/DDBJ whole genome shotgun (WGS) entry which is preliminary data.</text>
</comment>
<reference evidence="5 6" key="1">
    <citation type="submission" date="2024-05" db="EMBL/GenBank/DDBJ databases">
        <title>Three bacterial strains, DH-69, EH-24, and ECK-19 isolated from coastal sediments.</title>
        <authorList>
            <person name="Ye Y.-Q."/>
            <person name="Du Z.-J."/>
        </authorList>
    </citation>
    <scope>NUCLEOTIDE SEQUENCE [LARGE SCALE GENOMIC DNA]</scope>
    <source>
        <strain evidence="5 6">ECK-19</strain>
    </source>
</reference>
<dbReference type="SUPFAM" id="SSF54909">
    <property type="entry name" value="Dimeric alpha+beta barrel"/>
    <property type="match status" value="1"/>
</dbReference>
<evidence type="ECO:0000256" key="3">
    <source>
        <dbReference type="ARBA" id="ARBA00023163"/>
    </source>
</evidence>
<proteinExistence type="predicted"/>
<keyword evidence="1" id="KW-0805">Transcription regulation</keyword>
<evidence type="ECO:0000256" key="2">
    <source>
        <dbReference type="ARBA" id="ARBA00023125"/>
    </source>
</evidence>
<dbReference type="Proteomes" id="UP001560685">
    <property type="component" value="Unassembled WGS sequence"/>
</dbReference>
<dbReference type="Pfam" id="PF01037">
    <property type="entry name" value="AsnC_trans_reg"/>
    <property type="match status" value="1"/>
</dbReference>
<dbReference type="InterPro" id="IPR036388">
    <property type="entry name" value="WH-like_DNA-bd_sf"/>
</dbReference>
<dbReference type="InterPro" id="IPR000485">
    <property type="entry name" value="AsnC-type_HTH_dom"/>
</dbReference>
<evidence type="ECO:0000259" key="4">
    <source>
        <dbReference type="PROSITE" id="PS50956"/>
    </source>
</evidence>
<dbReference type="InterPro" id="IPR019888">
    <property type="entry name" value="Tscrpt_reg_AsnC-like"/>
</dbReference>
<dbReference type="SMART" id="SM00344">
    <property type="entry name" value="HTH_ASNC"/>
    <property type="match status" value="1"/>
</dbReference>
<evidence type="ECO:0000313" key="5">
    <source>
        <dbReference type="EMBL" id="MEX6632955.1"/>
    </source>
</evidence>
<dbReference type="Gene3D" id="1.10.10.10">
    <property type="entry name" value="Winged helix-like DNA-binding domain superfamily/Winged helix DNA-binding domain"/>
    <property type="match status" value="1"/>
</dbReference>
<evidence type="ECO:0000256" key="1">
    <source>
        <dbReference type="ARBA" id="ARBA00023015"/>
    </source>
</evidence>
<keyword evidence="6" id="KW-1185">Reference proteome</keyword>
<dbReference type="PRINTS" id="PR00033">
    <property type="entry name" value="HTHASNC"/>
</dbReference>
<evidence type="ECO:0000313" key="6">
    <source>
        <dbReference type="Proteomes" id="UP001560685"/>
    </source>
</evidence>
<dbReference type="InterPro" id="IPR011008">
    <property type="entry name" value="Dimeric_a/b-barrel"/>
</dbReference>
<dbReference type="InterPro" id="IPR019885">
    <property type="entry name" value="Tscrpt_reg_HTH_AsnC-type_CS"/>
</dbReference>
<accession>A0ABV3Z2D3</accession>
<gene>
    <name evidence="5" type="ORF">ABFZ84_05275</name>
</gene>
<dbReference type="PANTHER" id="PTHR30154">
    <property type="entry name" value="LEUCINE-RESPONSIVE REGULATORY PROTEIN"/>
    <property type="match status" value="1"/>
</dbReference>
<sequence length="152" mass="17355">MDSIDKAIIAILQRDSSTPVSEIADSVGLSATPCWRRIKKLEEEGVITKRVALVDRHRLNLRLTAFISVRTAHHSEAWLTKFAESVRRIPEIVELHRMSGDTDYLMKVVCPDMVRFDKVYKKLISVAEFSDVKSSFSMEDLKSTTELPLDYI</sequence>
<dbReference type="EMBL" id="JBEHZE010000001">
    <property type="protein sequence ID" value="MEX6632955.1"/>
    <property type="molecule type" value="Genomic_DNA"/>
</dbReference>
<organism evidence="5 6">
    <name type="scientific">Hyphococcus lacteus</name>
    <dbReference type="NCBI Taxonomy" id="3143536"/>
    <lineage>
        <taxon>Bacteria</taxon>
        <taxon>Pseudomonadati</taxon>
        <taxon>Pseudomonadota</taxon>
        <taxon>Alphaproteobacteria</taxon>
        <taxon>Parvularculales</taxon>
        <taxon>Parvularculaceae</taxon>
        <taxon>Hyphococcus</taxon>
    </lineage>
</organism>
<feature type="domain" description="HTH asnC-type" evidence="4">
    <location>
        <begin position="1"/>
        <end position="62"/>
    </location>
</feature>
<keyword evidence="2" id="KW-0238">DNA-binding</keyword>
<keyword evidence="3" id="KW-0804">Transcription</keyword>
<dbReference type="InterPro" id="IPR019887">
    <property type="entry name" value="Tscrpt_reg_AsnC/Lrp_C"/>
</dbReference>
<dbReference type="PROSITE" id="PS50956">
    <property type="entry name" value="HTH_ASNC_2"/>
    <property type="match status" value="1"/>
</dbReference>
<dbReference type="SUPFAM" id="SSF46785">
    <property type="entry name" value="Winged helix' DNA-binding domain"/>
    <property type="match status" value="1"/>
</dbReference>
<dbReference type="Gene3D" id="3.30.70.920">
    <property type="match status" value="1"/>
</dbReference>
<dbReference type="InterPro" id="IPR011991">
    <property type="entry name" value="ArsR-like_HTH"/>
</dbReference>
<dbReference type="PANTHER" id="PTHR30154:SF17">
    <property type="entry name" value="DNA-BINDING TRANSCRIPTIONAL ACTIVATOR DECR"/>
    <property type="match status" value="1"/>
</dbReference>
<protein>
    <submittedName>
        <fullName evidence="5">Lrp/AsnC family transcriptional regulator</fullName>
    </submittedName>
</protein>
<dbReference type="RefSeq" id="WP_369312891.1">
    <property type="nucleotide sequence ID" value="NZ_JBEHZE010000001.1"/>
</dbReference>
<dbReference type="InterPro" id="IPR036390">
    <property type="entry name" value="WH_DNA-bd_sf"/>
</dbReference>
<dbReference type="CDD" id="cd00090">
    <property type="entry name" value="HTH_ARSR"/>
    <property type="match status" value="1"/>
</dbReference>
<dbReference type="PROSITE" id="PS00519">
    <property type="entry name" value="HTH_ASNC_1"/>
    <property type="match status" value="1"/>
</dbReference>
<dbReference type="Pfam" id="PF13412">
    <property type="entry name" value="HTH_24"/>
    <property type="match status" value="1"/>
</dbReference>